<dbReference type="Gene3D" id="1.10.150.390">
    <property type="match status" value="1"/>
</dbReference>
<keyword evidence="6" id="KW-0804">Transcription</keyword>
<keyword evidence="4" id="KW-0808">Transferase</keyword>
<accession>A0A388KH13</accession>
<feature type="compositionally biased region" description="Acidic residues" evidence="7">
    <location>
        <begin position="343"/>
        <end position="355"/>
    </location>
</feature>
<feature type="compositionally biased region" description="Acidic residues" evidence="7">
    <location>
        <begin position="261"/>
        <end position="270"/>
    </location>
</feature>
<feature type="compositionally biased region" description="Basic and acidic residues" evidence="7">
    <location>
        <begin position="271"/>
        <end position="286"/>
    </location>
</feature>
<dbReference type="GO" id="GO:0003677">
    <property type="term" value="F:DNA binding"/>
    <property type="evidence" value="ECO:0007669"/>
    <property type="project" value="InterPro"/>
</dbReference>
<dbReference type="OMA" id="SMPMNER"/>
<evidence type="ECO:0000313" key="10">
    <source>
        <dbReference type="Proteomes" id="UP000265515"/>
    </source>
</evidence>
<dbReference type="EC" id="2.7.7.6" evidence="2"/>
<gene>
    <name evidence="9" type="ORF">CBR_g4028</name>
</gene>
<dbReference type="SUPFAM" id="SSF64484">
    <property type="entry name" value="beta and beta-prime subunits of DNA dependent RNA-polymerase"/>
    <property type="match status" value="1"/>
</dbReference>
<keyword evidence="10" id="KW-1185">Reference proteome</keyword>
<dbReference type="Gene3D" id="1.10.357.120">
    <property type="match status" value="1"/>
</dbReference>
<dbReference type="InterPro" id="IPR007081">
    <property type="entry name" value="RNA_pol_Rpb1_5"/>
</dbReference>
<dbReference type="GO" id="GO:0005736">
    <property type="term" value="C:RNA polymerase I complex"/>
    <property type="evidence" value="ECO:0007669"/>
    <property type="project" value="TreeGrafter"/>
</dbReference>
<dbReference type="InterPro" id="IPR045867">
    <property type="entry name" value="DNA-dir_RpoC_beta_prime"/>
</dbReference>
<evidence type="ECO:0000256" key="4">
    <source>
        <dbReference type="ARBA" id="ARBA00022679"/>
    </source>
</evidence>
<dbReference type="GO" id="GO:0006351">
    <property type="term" value="P:DNA-templated transcription"/>
    <property type="evidence" value="ECO:0007669"/>
    <property type="project" value="InterPro"/>
</dbReference>
<comment type="caution">
    <text evidence="9">The sequence shown here is derived from an EMBL/GenBank/DDBJ whole genome shotgun (WGS) entry which is preliminary data.</text>
</comment>
<reference evidence="9 10" key="1">
    <citation type="journal article" date="2018" name="Cell">
        <title>The Chara Genome: Secondary Complexity and Implications for Plant Terrestrialization.</title>
        <authorList>
            <person name="Nishiyama T."/>
            <person name="Sakayama H."/>
            <person name="Vries J.D."/>
            <person name="Buschmann H."/>
            <person name="Saint-Marcoux D."/>
            <person name="Ullrich K.K."/>
            <person name="Haas F.B."/>
            <person name="Vanderstraeten L."/>
            <person name="Becker D."/>
            <person name="Lang D."/>
            <person name="Vosolsobe S."/>
            <person name="Rombauts S."/>
            <person name="Wilhelmsson P.K.I."/>
            <person name="Janitza P."/>
            <person name="Kern R."/>
            <person name="Heyl A."/>
            <person name="Rumpler F."/>
            <person name="Villalobos L.I.A.C."/>
            <person name="Clay J.M."/>
            <person name="Skokan R."/>
            <person name="Toyoda A."/>
            <person name="Suzuki Y."/>
            <person name="Kagoshima H."/>
            <person name="Schijlen E."/>
            <person name="Tajeshwar N."/>
            <person name="Catarino B."/>
            <person name="Hetherington A.J."/>
            <person name="Saltykova A."/>
            <person name="Bonnot C."/>
            <person name="Breuninger H."/>
            <person name="Symeonidi A."/>
            <person name="Radhakrishnan G.V."/>
            <person name="Van Nieuwerburgh F."/>
            <person name="Deforce D."/>
            <person name="Chang C."/>
            <person name="Karol K.G."/>
            <person name="Hedrich R."/>
            <person name="Ulvskov P."/>
            <person name="Glockner G."/>
            <person name="Delwiche C.F."/>
            <person name="Petrasek J."/>
            <person name="Van de Peer Y."/>
            <person name="Friml J."/>
            <person name="Beilby M."/>
            <person name="Dolan L."/>
            <person name="Kohara Y."/>
            <person name="Sugano S."/>
            <person name="Fujiyama A."/>
            <person name="Delaux P.-M."/>
            <person name="Quint M."/>
            <person name="TheiBen G."/>
            <person name="Hagemann M."/>
            <person name="Harholt J."/>
            <person name="Dunand C."/>
            <person name="Zachgo S."/>
            <person name="Langdale J."/>
            <person name="Maumus F."/>
            <person name="Straeten D.V.D."/>
            <person name="Gould S.B."/>
            <person name="Rensing S.A."/>
        </authorList>
    </citation>
    <scope>NUCLEOTIDE SEQUENCE [LARGE SCALE GENOMIC DNA]</scope>
    <source>
        <strain evidence="9 10">S276</strain>
    </source>
</reference>
<evidence type="ECO:0000256" key="2">
    <source>
        <dbReference type="ARBA" id="ARBA00012418"/>
    </source>
</evidence>
<feature type="region of interest" description="Disordered" evidence="7">
    <location>
        <begin position="245"/>
        <end position="363"/>
    </location>
</feature>
<proteinExistence type="inferred from homology"/>
<dbReference type="Gene3D" id="3.30.70.2850">
    <property type="match status" value="2"/>
</dbReference>
<dbReference type="InterPro" id="IPR047107">
    <property type="entry name" value="DNA-dir_RNA_pol1_lsu_C"/>
</dbReference>
<evidence type="ECO:0000256" key="7">
    <source>
        <dbReference type="SAM" id="MobiDB-lite"/>
    </source>
</evidence>
<dbReference type="PANTHER" id="PTHR19376">
    <property type="entry name" value="DNA-DIRECTED RNA POLYMERASE"/>
    <property type="match status" value="1"/>
</dbReference>
<evidence type="ECO:0000256" key="3">
    <source>
        <dbReference type="ARBA" id="ARBA00022478"/>
    </source>
</evidence>
<evidence type="ECO:0000256" key="5">
    <source>
        <dbReference type="ARBA" id="ARBA00022695"/>
    </source>
</evidence>
<keyword evidence="3" id="KW-0240">DNA-directed RNA polymerase</keyword>
<dbReference type="PANTHER" id="PTHR19376:SF11">
    <property type="entry name" value="DNA-DIRECTED RNA POLYMERASE I SUBUNIT RPA1"/>
    <property type="match status" value="1"/>
</dbReference>
<dbReference type="AlphaFoldDB" id="A0A388KH13"/>
<dbReference type="EMBL" id="BFEA01000112">
    <property type="protein sequence ID" value="GBG69332.1"/>
    <property type="molecule type" value="Genomic_DNA"/>
</dbReference>
<dbReference type="Gramene" id="GBG69332">
    <property type="protein sequence ID" value="GBG69332"/>
    <property type="gene ID" value="CBR_g4028"/>
</dbReference>
<organism evidence="9 10">
    <name type="scientific">Chara braunii</name>
    <name type="common">Braun's stonewort</name>
    <dbReference type="NCBI Taxonomy" id="69332"/>
    <lineage>
        <taxon>Eukaryota</taxon>
        <taxon>Viridiplantae</taxon>
        <taxon>Streptophyta</taxon>
        <taxon>Charophyceae</taxon>
        <taxon>Charales</taxon>
        <taxon>Characeae</taxon>
        <taxon>Chara</taxon>
    </lineage>
</organism>
<dbReference type="Proteomes" id="UP000265515">
    <property type="component" value="Unassembled WGS sequence"/>
</dbReference>
<feature type="domain" description="RNA polymerase Rpb1" evidence="8">
    <location>
        <begin position="68"/>
        <end position="542"/>
    </location>
</feature>
<feature type="compositionally biased region" description="Acidic residues" evidence="7">
    <location>
        <begin position="316"/>
        <end position="332"/>
    </location>
</feature>
<dbReference type="CDD" id="cd02735">
    <property type="entry name" value="RNAP_I_Rpa1_C"/>
    <property type="match status" value="1"/>
</dbReference>
<dbReference type="STRING" id="69332.A0A388KH13"/>
<protein>
    <recommendedName>
        <fullName evidence="2">DNA-directed RNA polymerase</fullName>
        <ecNumber evidence="2">2.7.7.6</ecNumber>
    </recommendedName>
</protein>
<evidence type="ECO:0000256" key="1">
    <source>
        <dbReference type="ARBA" id="ARBA00006460"/>
    </source>
</evidence>
<dbReference type="GO" id="GO:0003899">
    <property type="term" value="F:DNA-directed RNA polymerase activity"/>
    <property type="evidence" value="ECO:0007669"/>
    <property type="project" value="UniProtKB-EC"/>
</dbReference>
<dbReference type="Pfam" id="PF04998">
    <property type="entry name" value="RNA_pol_Rpb1_5"/>
    <property type="match status" value="1"/>
</dbReference>
<evidence type="ECO:0000256" key="6">
    <source>
        <dbReference type="ARBA" id="ARBA00023163"/>
    </source>
</evidence>
<dbReference type="OrthoDB" id="270392at2759"/>
<sequence length="600" mass="65964">MGDFLPTSHLGSVSEAYAKELEEYILTQRKIAKQPRKEKESGREFCFERKKEKKLFKKWMEVKYMQSLACPGEPVGVLAAQSVGEPSTQMTLNTFHLAGQGEANVTLGIPRLREILMTAAERIQTPVMVCPLLPGKTKADAEAVASLLRKVKMAEVIRRVEVAEKPCAVVAGGMRSKVYRVRLQFYAEEEYPSHLKITTRECERAFRLEFVGNLMAAVGKLQKKQSAKMGDAKLIIESAPMVAEVKEANPDAGQKSKKGEDDEVAEEDGADAEKRRGQGREGRTYDADVDDEEREIAQQTMREAARHGFEGAAWEPVDEEDEMGEVDDEGDVEAAAGEARGDEADDEHGELSDDEDHGRIGVGTIRKADGEVVKTDVKGSKPKASKKGSTAEASSVLTGKNWCEFRFSVPVNSPPLLLMELVEKTALEVVVRETPGINRCYVMDGDKGGPPKIQLDGINFGGVWKHSDVLDVNQLTTNHPAAMLRTYGVEAARATIMNEVRGVFGAYGIAVDARHLSLISDFMTFHGDYRACNRIGIEAHTSPFLKMSFETATHFLMDATLKAQTDFLESPSARIILGQVPQIGTGSFDLLHRIPKAAKC</sequence>
<comment type="similarity">
    <text evidence="1">Belongs to the RNA polymerase beta' chain family.</text>
</comment>
<evidence type="ECO:0000259" key="8">
    <source>
        <dbReference type="Pfam" id="PF04998"/>
    </source>
</evidence>
<keyword evidence="5" id="KW-0548">Nucleotidyltransferase</keyword>
<name>A0A388KH13_CHABU</name>
<evidence type="ECO:0000313" key="9">
    <source>
        <dbReference type="EMBL" id="GBG69332.1"/>
    </source>
</evidence>